<evidence type="ECO:0000256" key="1">
    <source>
        <dbReference type="SAM" id="MobiDB-lite"/>
    </source>
</evidence>
<sequence length="54" mass="5937">MHPASQSHRRPGGSPRWAPGPTSTSGKRRSCVIPSRLVTVVRAWVRSDRTGISR</sequence>
<organism evidence="2">
    <name type="scientific">uncultured Mycobacteriales bacterium</name>
    <dbReference type="NCBI Taxonomy" id="581187"/>
    <lineage>
        <taxon>Bacteria</taxon>
        <taxon>Bacillati</taxon>
        <taxon>Actinomycetota</taxon>
        <taxon>Actinomycetes</taxon>
        <taxon>Mycobacteriales</taxon>
        <taxon>environmental samples</taxon>
    </lineage>
</organism>
<dbReference type="AlphaFoldDB" id="A0A6J4HV92"/>
<gene>
    <name evidence="2" type="ORF">AVDCRST_MAG41-1075</name>
</gene>
<dbReference type="EMBL" id="CADCTP010000102">
    <property type="protein sequence ID" value="CAA9232777.1"/>
    <property type="molecule type" value="Genomic_DNA"/>
</dbReference>
<protein>
    <submittedName>
        <fullName evidence="2">Uncharacterized protein</fullName>
    </submittedName>
</protein>
<evidence type="ECO:0000313" key="2">
    <source>
        <dbReference type="EMBL" id="CAA9232777.1"/>
    </source>
</evidence>
<reference evidence="2" key="1">
    <citation type="submission" date="2020-02" db="EMBL/GenBank/DDBJ databases">
        <authorList>
            <person name="Meier V. D."/>
        </authorList>
    </citation>
    <scope>NUCLEOTIDE SEQUENCE</scope>
    <source>
        <strain evidence="2">AVDCRST_MAG41</strain>
    </source>
</reference>
<name>A0A6J4HV92_9ACTN</name>
<proteinExistence type="predicted"/>
<feature type="region of interest" description="Disordered" evidence="1">
    <location>
        <begin position="1"/>
        <end position="31"/>
    </location>
</feature>
<accession>A0A6J4HV92</accession>